<evidence type="ECO:0000256" key="3">
    <source>
        <dbReference type="PROSITE-ProRule" id="PRU00023"/>
    </source>
</evidence>
<proteinExistence type="predicted"/>
<organism evidence="5 6">
    <name type="scientific">Aureococcus anophagefferens</name>
    <name type="common">Harmful bloom alga</name>
    <dbReference type="NCBI Taxonomy" id="44056"/>
    <lineage>
        <taxon>Eukaryota</taxon>
        <taxon>Sar</taxon>
        <taxon>Stramenopiles</taxon>
        <taxon>Ochrophyta</taxon>
        <taxon>Pelagophyceae</taxon>
        <taxon>Pelagomonadales</taxon>
        <taxon>Pelagomonadaceae</taxon>
        <taxon>Aureococcus</taxon>
    </lineage>
</organism>
<feature type="repeat" description="ANK" evidence="3">
    <location>
        <begin position="186"/>
        <end position="218"/>
    </location>
</feature>
<dbReference type="EMBL" id="JBBJCI010000087">
    <property type="protein sequence ID" value="KAK7248737.1"/>
    <property type="molecule type" value="Genomic_DNA"/>
</dbReference>
<keyword evidence="2 3" id="KW-0040">ANK repeat</keyword>
<dbReference type="PROSITE" id="PS50297">
    <property type="entry name" value="ANK_REP_REGION"/>
    <property type="match status" value="1"/>
</dbReference>
<feature type="compositionally biased region" description="Low complexity" evidence="4">
    <location>
        <begin position="256"/>
        <end position="293"/>
    </location>
</feature>
<reference evidence="5 6" key="1">
    <citation type="submission" date="2024-03" db="EMBL/GenBank/DDBJ databases">
        <title>Aureococcus anophagefferens CCMP1851 and Kratosvirus quantuckense: Draft genome of a second virus-susceptible host strain in the model system.</title>
        <authorList>
            <person name="Chase E."/>
            <person name="Truchon A.R."/>
            <person name="Schepens W."/>
            <person name="Wilhelm S.W."/>
        </authorList>
    </citation>
    <scope>NUCLEOTIDE SEQUENCE [LARGE SCALE GENOMIC DNA]</scope>
    <source>
        <strain evidence="5 6">CCMP1851</strain>
    </source>
</reference>
<evidence type="ECO:0000256" key="2">
    <source>
        <dbReference type="ARBA" id="ARBA00023043"/>
    </source>
</evidence>
<name>A0ABR1G6W4_AURAN</name>
<keyword evidence="6" id="KW-1185">Reference proteome</keyword>
<feature type="region of interest" description="Disordered" evidence="4">
    <location>
        <begin position="239"/>
        <end position="293"/>
    </location>
</feature>
<dbReference type="Pfam" id="PF12796">
    <property type="entry name" value="Ank_2"/>
    <property type="match status" value="1"/>
</dbReference>
<feature type="compositionally biased region" description="Acidic residues" evidence="4">
    <location>
        <begin position="1"/>
        <end position="16"/>
    </location>
</feature>
<protein>
    <submittedName>
        <fullName evidence="5">Uncharacterized protein</fullName>
    </submittedName>
</protein>
<dbReference type="InterPro" id="IPR002110">
    <property type="entry name" value="Ankyrin_rpt"/>
</dbReference>
<sequence>MSDSESEEPLSDEETKEEPGPPEELRVLFAAAEYGRADIVASAAKSLQEKLEAPGDPVDLGRVLGDATNDAGAHLLQVACDHGKVDAVRALLRVGAYPPVAAPAAWLRDGTPCRAAAHAELMQQVALGDVSRVEKCLALLGPSPLLSDCAPFGGDGPLHWAASFGQVAPLEALLAAGVAADALNDDGVTPLHEAAKANHGECVEKLVAAGADVALAVAEGTNAGKRACDLATKPDVQAACAAPERRRGRRRGAGRGPAAAPLPAEGADGAARCRAPSSGRRRALPPAAGRAGPAARRAVDHAAGLKHGASTLAQLLRFHASCATEAGGSSTVFKLPALAIDDGPGASVAGLVGVSGAPPRGPRSAPPAAAAALPAATDCAVLWVWGASEAAEAEAAAVLEAATREYGRGP</sequence>
<feature type="region of interest" description="Disordered" evidence="4">
    <location>
        <begin position="1"/>
        <end position="24"/>
    </location>
</feature>
<dbReference type="SUPFAM" id="SSF48403">
    <property type="entry name" value="Ankyrin repeat"/>
    <property type="match status" value="1"/>
</dbReference>
<dbReference type="PANTHER" id="PTHR24171">
    <property type="entry name" value="ANKYRIN REPEAT DOMAIN-CONTAINING PROTEIN 39-RELATED"/>
    <property type="match status" value="1"/>
</dbReference>
<dbReference type="PANTHER" id="PTHR24171:SF8">
    <property type="entry name" value="BRCA1-ASSOCIATED RING DOMAIN PROTEIN 1"/>
    <property type="match status" value="1"/>
</dbReference>
<dbReference type="InterPro" id="IPR036770">
    <property type="entry name" value="Ankyrin_rpt-contain_sf"/>
</dbReference>
<comment type="caution">
    <text evidence="5">The sequence shown here is derived from an EMBL/GenBank/DDBJ whole genome shotgun (WGS) entry which is preliminary data.</text>
</comment>
<keyword evidence="1" id="KW-0677">Repeat</keyword>
<evidence type="ECO:0000313" key="5">
    <source>
        <dbReference type="EMBL" id="KAK7248737.1"/>
    </source>
</evidence>
<accession>A0ABR1G6W4</accession>
<dbReference type="Gene3D" id="1.25.40.20">
    <property type="entry name" value="Ankyrin repeat-containing domain"/>
    <property type="match status" value="1"/>
</dbReference>
<feature type="repeat" description="ANK" evidence="3">
    <location>
        <begin position="153"/>
        <end position="185"/>
    </location>
</feature>
<evidence type="ECO:0000256" key="1">
    <source>
        <dbReference type="ARBA" id="ARBA00022737"/>
    </source>
</evidence>
<dbReference type="Proteomes" id="UP001363151">
    <property type="component" value="Unassembled WGS sequence"/>
</dbReference>
<evidence type="ECO:0000313" key="6">
    <source>
        <dbReference type="Proteomes" id="UP001363151"/>
    </source>
</evidence>
<evidence type="ECO:0000256" key="4">
    <source>
        <dbReference type="SAM" id="MobiDB-lite"/>
    </source>
</evidence>
<gene>
    <name evidence="5" type="ORF">SO694_00040299</name>
</gene>
<dbReference type="PROSITE" id="PS50088">
    <property type="entry name" value="ANK_REPEAT"/>
    <property type="match status" value="2"/>
</dbReference>
<dbReference type="SMART" id="SM00248">
    <property type="entry name" value="ANK"/>
    <property type="match status" value="3"/>
</dbReference>